<dbReference type="InterPro" id="IPR019194">
    <property type="entry name" value="Tscrpt_elong_fac_Eaf_N"/>
</dbReference>
<organism evidence="3 4">
    <name type="scientific">Cyphellophora attinorum</name>
    <dbReference type="NCBI Taxonomy" id="1664694"/>
    <lineage>
        <taxon>Eukaryota</taxon>
        <taxon>Fungi</taxon>
        <taxon>Dikarya</taxon>
        <taxon>Ascomycota</taxon>
        <taxon>Pezizomycotina</taxon>
        <taxon>Eurotiomycetes</taxon>
        <taxon>Chaetothyriomycetidae</taxon>
        <taxon>Chaetothyriales</taxon>
        <taxon>Cyphellophoraceae</taxon>
        <taxon>Cyphellophora</taxon>
    </lineage>
</organism>
<dbReference type="GeneID" id="28730812"/>
<protein>
    <recommendedName>
        <fullName evidence="2">Transcription elongation factor Eaf N-terminal domain-containing protein</fullName>
    </recommendedName>
</protein>
<dbReference type="Proteomes" id="UP000038010">
    <property type="component" value="Unassembled WGS sequence"/>
</dbReference>
<feature type="compositionally biased region" description="Basic and acidic residues" evidence="1">
    <location>
        <begin position="174"/>
        <end position="184"/>
    </location>
</feature>
<evidence type="ECO:0000256" key="1">
    <source>
        <dbReference type="SAM" id="MobiDB-lite"/>
    </source>
</evidence>
<evidence type="ECO:0000259" key="2">
    <source>
        <dbReference type="Pfam" id="PF09816"/>
    </source>
</evidence>
<evidence type="ECO:0000313" key="3">
    <source>
        <dbReference type="EMBL" id="KPI34275.1"/>
    </source>
</evidence>
<comment type="caution">
    <text evidence="3">The sequence shown here is derived from an EMBL/GenBank/DDBJ whole genome shotgun (WGS) entry which is preliminary data.</text>
</comment>
<name>A0A0N1H2F2_9EURO</name>
<dbReference type="EMBL" id="LFJN01000084">
    <property type="protein sequence ID" value="KPI34275.1"/>
    <property type="molecule type" value="Genomic_DNA"/>
</dbReference>
<proteinExistence type="predicted"/>
<feature type="domain" description="Transcription elongation factor Eaf N-terminal" evidence="2">
    <location>
        <begin position="25"/>
        <end position="131"/>
    </location>
</feature>
<feature type="region of interest" description="Disordered" evidence="1">
    <location>
        <begin position="130"/>
        <end position="437"/>
    </location>
</feature>
<evidence type="ECO:0000313" key="4">
    <source>
        <dbReference type="Proteomes" id="UP000038010"/>
    </source>
</evidence>
<dbReference type="STRING" id="1664694.A0A0N1H2F2"/>
<feature type="compositionally biased region" description="Acidic residues" evidence="1">
    <location>
        <begin position="427"/>
        <end position="437"/>
    </location>
</feature>
<feature type="compositionally biased region" description="Acidic residues" evidence="1">
    <location>
        <begin position="389"/>
        <end position="408"/>
    </location>
</feature>
<feature type="compositionally biased region" description="Basic residues" evidence="1">
    <location>
        <begin position="356"/>
        <end position="370"/>
    </location>
</feature>
<gene>
    <name evidence="3" type="ORF">AB675_10178</name>
</gene>
<feature type="compositionally biased region" description="Basic and acidic residues" evidence="1">
    <location>
        <begin position="330"/>
        <end position="342"/>
    </location>
</feature>
<accession>A0A0N1H2F2</accession>
<keyword evidence="4" id="KW-1185">Reference proteome</keyword>
<dbReference type="VEuPathDB" id="FungiDB:AB675_10178"/>
<feature type="compositionally biased region" description="Polar residues" evidence="1">
    <location>
        <begin position="142"/>
        <end position="154"/>
    </location>
</feature>
<feature type="compositionally biased region" description="Polar residues" evidence="1">
    <location>
        <begin position="311"/>
        <end position="329"/>
    </location>
</feature>
<sequence>MPPLSPAVQAVHAPGLIDFRKPAEYPIVLGESLKNGSSSASHYIDLQFNWQPKAGFGDADSRLRRADDGYRLNIDNAIAPDVAYRYTGHDRQLSSDGKEVDSFALVFDKERSVFVLETIAHSIDLNLEAAPSQSKEDVQRLPQLTKTSSTSKAPSNKPRDNDDPDPDNPFDFRNFMDEAKENTEKAAGFKSPLPGSRTPMSGFASPAMGATRFTPTIAQSLPREPKVVQSKPKVEPIKRKAKPMTSSATLMSSADSRTSKIHARNISTNIGSTPDIVVNDDDDDILKMDQDSPPQQATKRKRRIDPEIFRSHTSTPVLGQSPRVAQQQQRPRDRDVEMRDVREDDDVDELELGSPRAHRSATSRQSKHTKKAADRDHDIAPTPPNQNVSEDDEVAELEDLLGGDDDADTSVGLGLGITTGGSAPAGGDDDSEVSEEE</sequence>
<dbReference type="Pfam" id="PF09816">
    <property type="entry name" value="EAF"/>
    <property type="match status" value="1"/>
</dbReference>
<dbReference type="AlphaFoldDB" id="A0A0N1H2F2"/>
<dbReference type="OrthoDB" id="125903at2759"/>
<reference evidence="3 4" key="1">
    <citation type="submission" date="2015-06" db="EMBL/GenBank/DDBJ databases">
        <title>Draft genome of the ant-associated black yeast Phialophora attae CBS 131958.</title>
        <authorList>
            <person name="Moreno L.F."/>
            <person name="Stielow B.J."/>
            <person name="de Hoog S."/>
            <person name="Vicente V.A."/>
            <person name="Weiss V.A."/>
            <person name="de Vries M."/>
            <person name="Cruz L.M."/>
            <person name="Souza E.M."/>
        </authorList>
    </citation>
    <scope>NUCLEOTIDE SEQUENCE [LARGE SCALE GENOMIC DNA]</scope>
    <source>
        <strain evidence="3 4">CBS 131958</strain>
    </source>
</reference>
<feature type="compositionally biased region" description="Polar residues" evidence="1">
    <location>
        <begin position="244"/>
        <end position="256"/>
    </location>
</feature>
<dbReference type="RefSeq" id="XP_017994238.1">
    <property type="nucleotide sequence ID" value="XM_018138932.1"/>
</dbReference>